<organism evidence="2 3">
    <name type="scientific">Dyella kyungheensis</name>
    <dbReference type="NCBI Taxonomy" id="1242174"/>
    <lineage>
        <taxon>Bacteria</taxon>
        <taxon>Pseudomonadati</taxon>
        <taxon>Pseudomonadota</taxon>
        <taxon>Gammaproteobacteria</taxon>
        <taxon>Lysobacterales</taxon>
        <taxon>Rhodanobacteraceae</taxon>
        <taxon>Dyella</taxon>
    </lineage>
</organism>
<keyword evidence="1" id="KW-1133">Transmembrane helix</keyword>
<gene>
    <name evidence="2" type="primary">pilV</name>
    <name evidence="2" type="ORF">ISP20_05970</name>
</gene>
<feature type="transmembrane region" description="Helical" evidence="1">
    <location>
        <begin position="12"/>
        <end position="34"/>
    </location>
</feature>
<evidence type="ECO:0000313" key="2">
    <source>
        <dbReference type="EMBL" id="MBM7120705.1"/>
    </source>
</evidence>
<evidence type="ECO:0000313" key="3">
    <source>
        <dbReference type="Proteomes" id="UP001430065"/>
    </source>
</evidence>
<accession>A0ABS2JNV0</accession>
<dbReference type="EMBL" id="JADIKC010000003">
    <property type="protein sequence ID" value="MBM7120705.1"/>
    <property type="molecule type" value="Genomic_DNA"/>
</dbReference>
<dbReference type="Proteomes" id="UP001430065">
    <property type="component" value="Unassembled WGS sequence"/>
</dbReference>
<reference evidence="2 3" key="1">
    <citation type="submission" date="2020-10" db="EMBL/GenBank/DDBJ databases">
        <title>Phylogeny of dyella-like bacteria.</title>
        <authorList>
            <person name="Fu J."/>
        </authorList>
    </citation>
    <scope>NUCLEOTIDE SEQUENCE [LARGE SCALE GENOMIC DNA]</scope>
    <source>
        <strain evidence="2 3">THG-B117</strain>
    </source>
</reference>
<name>A0ABS2JNV0_9GAMM</name>
<dbReference type="NCBIfam" id="TIGR02523">
    <property type="entry name" value="type_IV_pilV"/>
    <property type="match status" value="1"/>
</dbReference>
<evidence type="ECO:0000256" key="1">
    <source>
        <dbReference type="SAM" id="Phobius"/>
    </source>
</evidence>
<keyword evidence="1" id="KW-0472">Membrane</keyword>
<dbReference type="Pfam" id="PF07963">
    <property type="entry name" value="N_methyl"/>
    <property type="match status" value="1"/>
</dbReference>
<dbReference type="InterPro" id="IPR013362">
    <property type="entry name" value="Pilus_4_PilV"/>
</dbReference>
<keyword evidence="1" id="KW-0812">Transmembrane</keyword>
<dbReference type="RefSeq" id="WP_204635156.1">
    <property type="nucleotide sequence ID" value="NZ_JADIKC010000003.1"/>
</dbReference>
<dbReference type="NCBIfam" id="TIGR02532">
    <property type="entry name" value="IV_pilin_GFxxxE"/>
    <property type="match status" value="1"/>
</dbReference>
<comment type="caution">
    <text evidence="2">The sequence shown here is derived from an EMBL/GenBank/DDBJ whole genome shotgun (WGS) entry which is preliminary data.</text>
</comment>
<dbReference type="InterPro" id="IPR012902">
    <property type="entry name" value="N_methyl_site"/>
</dbReference>
<protein>
    <submittedName>
        <fullName evidence="2">Type IV pilus modification protein PilV</fullName>
    </submittedName>
</protein>
<dbReference type="PROSITE" id="PS00409">
    <property type="entry name" value="PROKAR_NTER_METHYL"/>
    <property type="match status" value="1"/>
</dbReference>
<proteinExistence type="predicted"/>
<sequence length="177" mass="17864">MKHSFSSHTRGFSLLEVLIAVVVISLGALGIAAMQATAISGTHSSQQESVIALEARSMSDAMIANSGYWGAGNAPATLAVSSSTALSDGTLQGFSNDCSATTCSAPQLASYDLKRWAADLQGQVPGAQGAITCQAGAPVICTVQISWKPNATIAINGGTQGAPASASTVSYSLTNQL</sequence>
<keyword evidence="3" id="KW-1185">Reference proteome</keyword>